<gene>
    <name evidence="2" type="ORF">J4415_01945</name>
</gene>
<organism evidence="2 3">
    <name type="scientific">Candidatus Iainarchaeum sp</name>
    <dbReference type="NCBI Taxonomy" id="3101447"/>
    <lineage>
        <taxon>Archaea</taxon>
        <taxon>Candidatus Iainarchaeota</taxon>
        <taxon>Candidatus Iainarchaeia</taxon>
        <taxon>Candidatus Iainarchaeales</taxon>
        <taxon>Candidatus Iainarchaeaceae</taxon>
        <taxon>Candidatus Iainarchaeum</taxon>
    </lineage>
</organism>
<keyword evidence="1" id="KW-1133">Transmembrane helix</keyword>
<reference evidence="2" key="1">
    <citation type="submission" date="2021-03" db="EMBL/GenBank/DDBJ databases">
        <authorList>
            <person name="Jaffe A."/>
        </authorList>
    </citation>
    <scope>NUCLEOTIDE SEQUENCE</scope>
    <source>
        <strain evidence="2">RIFCSPHIGHO2_01_FULL_AR10_44_11</strain>
    </source>
</reference>
<evidence type="ECO:0000313" key="2">
    <source>
        <dbReference type="EMBL" id="MBS3057367.1"/>
    </source>
</evidence>
<keyword evidence="1" id="KW-0472">Membrane</keyword>
<feature type="transmembrane region" description="Helical" evidence="1">
    <location>
        <begin position="44"/>
        <end position="66"/>
    </location>
</feature>
<sequence length="160" mass="17450">MDAKIKYSGIFAVSAIGIYLLFGIFTGLIENPFFRVGGMIEKTIWDYAFLSAFSALFGIVVSLIVYNSEIKKSGKTAGASAICGSAAGFLAITCPFCNLLIFSLLGISGSFAVFAPYRLELRIISIALMLVAVYFSFSSIRNVKKREMLNKRGCGNERHL</sequence>
<feature type="transmembrane region" description="Helical" evidence="1">
    <location>
        <begin position="87"/>
        <end position="115"/>
    </location>
</feature>
<dbReference type="Proteomes" id="UP000677687">
    <property type="component" value="Unassembled WGS sequence"/>
</dbReference>
<proteinExistence type="predicted"/>
<evidence type="ECO:0000313" key="3">
    <source>
        <dbReference type="Proteomes" id="UP000677687"/>
    </source>
</evidence>
<protein>
    <submittedName>
        <fullName evidence="2">Uncharacterized protein</fullName>
    </submittedName>
</protein>
<accession>A0A8T4KTE6</accession>
<dbReference type="EMBL" id="JAGVWD010000025">
    <property type="protein sequence ID" value="MBS3057367.1"/>
    <property type="molecule type" value="Genomic_DNA"/>
</dbReference>
<name>A0A8T4KTE6_9ARCH</name>
<dbReference type="AlphaFoldDB" id="A0A8T4KTE6"/>
<feature type="transmembrane region" description="Helical" evidence="1">
    <location>
        <begin position="7"/>
        <end position="29"/>
    </location>
</feature>
<reference evidence="2" key="2">
    <citation type="submission" date="2021-05" db="EMBL/GenBank/DDBJ databases">
        <title>Protein family content uncovers lineage relationships and bacterial pathway maintenance mechanisms in DPANN archaea.</title>
        <authorList>
            <person name="Castelle C.J."/>
            <person name="Meheust R."/>
            <person name="Jaffe A.L."/>
            <person name="Seitz K."/>
            <person name="Gong X."/>
            <person name="Baker B.J."/>
            <person name="Banfield J.F."/>
        </authorList>
    </citation>
    <scope>NUCLEOTIDE SEQUENCE</scope>
    <source>
        <strain evidence="2">RIFCSPHIGHO2_01_FULL_AR10_44_11</strain>
    </source>
</reference>
<feature type="transmembrane region" description="Helical" evidence="1">
    <location>
        <begin position="121"/>
        <end position="140"/>
    </location>
</feature>
<comment type="caution">
    <text evidence="2">The sequence shown here is derived from an EMBL/GenBank/DDBJ whole genome shotgun (WGS) entry which is preliminary data.</text>
</comment>
<evidence type="ECO:0000256" key="1">
    <source>
        <dbReference type="SAM" id="Phobius"/>
    </source>
</evidence>
<keyword evidence="1" id="KW-0812">Transmembrane</keyword>